<dbReference type="Proteomes" id="UP000749293">
    <property type="component" value="Unassembled WGS sequence"/>
</dbReference>
<evidence type="ECO:0000256" key="1">
    <source>
        <dbReference type="ARBA" id="ARBA00001913"/>
    </source>
</evidence>
<comment type="caution">
    <text evidence="6">The sequence shown here is derived from an EMBL/GenBank/DDBJ whole genome shotgun (WGS) entry which is preliminary data.</text>
</comment>
<dbReference type="AlphaFoldDB" id="A0A9P4YQT4"/>
<dbReference type="GO" id="GO:0005509">
    <property type="term" value="F:calcium ion binding"/>
    <property type="evidence" value="ECO:0007669"/>
    <property type="project" value="InterPro"/>
</dbReference>
<evidence type="ECO:0000256" key="5">
    <source>
        <dbReference type="ARBA" id="ARBA00023157"/>
    </source>
</evidence>
<evidence type="ECO:0000256" key="4">
    <source>
        <dbReference type="ARBA" id="ARBA00022801"/>
    </source>
</evidence>
<name>A0A9P4YQT4_9HYPO</name>
<dbReference type="Pfam" id="PF01532">
    <property type="entry name" value="Glyco_hydro_47"/>
    <property type="match status" value="2"/>
</dbReference>
<accession>A0A9P4YQT4</accession>
<dbReference type="GO" id="GO:0005783">
    <property type="term" value="C:endoplasmic reticulum"/>
    <property type="evidence" value="ECO:0007669"/>
    <property type="project" value="TreeGrafter"/>
</dbReference>
<evidence type="ECO:0000256" key="2">
    <source>
        <dbReference type="ARBA" id="ARBA00004922"/>
    </source>
</evidence>
<gene>
    <name evidence="6" type="ORF">GMORB2_3609</name>
</gene>
<comment type="cofactor">
    <cofactor evidence="1">
        <name>Ca(2+)</name>
        <dbReference type="ChEBI" id="CHEBI:29108"/>
    </cofactor>
</comment>
<dbReference type="InterPro" id="IPR001382">
    <property type="entry name" value="Glyco_hydro_47"/>
</dbReference>
<organism evidence="6 7">
    <name type="scientific">Geosmithia morbida</name>
    <dbReference type="NCBI Taxonomy" id="1094350"/>
    <lineage>
        <taxon>Eukaryota</taxon>
        <taxon>Fungi</taxon>
        <taxon>Dikarya</taxon>
        <taxon>Ascomycota</taxon>
        <taxon>Pezizomycotina</taxon>
        <taxon>Sordariomycetes</taxon>
        <taxon>Hypocreomycetidae</taxon>
        <taxon>Hypocreales</taxon>
        <taxon>Bionectriaceae</taxon>
        <taxon>Geosmithia</taxon>
    </lineage>
</organism>
<keyword evidence="4" id="KW-0378">Hydrolase</keyword>
<dbReference type="GO" id="GO:0036503">
    <property type="term" value="P:ERAD pathway"/>
    <property type="evidence" value="ECO:0007669"/>
    <property type="project" value="UniProtKB-ARBA"/>
</dbReference>
<evidence type="ECO:0000313" key="7">
    <source>
        <dbReference type="Proteomes" id="UP000749293"/>
    </source>
</evidence>
<dbReference type="SUPFAM" id="SSF48225">
    <property type="entry name" value="Seven-hairpin glycosidases"/>
    <property type="match status" value="1"/>
</dbReference>
<dbReference type="PANTHER" id="PTHR11742:SF103">
    <property type="entry name" value="ENDOPLASMIC RETICULUM MANNOSIDASE MNL2-RELATED"/>
    <property type="match status" value="1"/>
</dbReference>
<proteinExistence type="inferred from homology"/>
<protein>
    <submittedName>
        <fullName evidence="6">Mannosyl-oligosaccharide alpha-1,2-mannosidase</fullName>
    </submittedName>
</protein>
<dbReference type="GeneID" id="55969837"/>
<dbReference type="Gene3D" id="1.50.10.10">
    <property type="match status" value="2"/>
</dbReference>
<dbReference type="GO" id="GO:0004571">
    <property type="term" value="F:mannosyl-oligosaccharide 1,2-alpha-mannosidase activity"/>
    <property type="evidence" value="ECO:0007669"/>
    <property type="project" value="InterPro"/>
</dbReference>
<dbReference type="GO" id="GO:0005975">
    <property type="term" value="P:carbohydrate metabolic process"/>
    <property type="evidence" value="ECO:0007669"/>
    <property type="project" value="InterPro"/>
</dbReference>
<dbReference type="OrthoDB" id="8118055at2759"/>
<dbReference type="RefSeq" id="XP_035318573.1">
    <property type="nucleotide sequence ID" value="XM_035465585.1"/>
</dbReference>
<reference evidence="6" key="1">
    <citation type="submission" date="2020-03" db="EMBL/GenBank/DDBJ databases">
        <title>Site-based positive gene gene selection in Geosmithia morbida across the United States reveals a broad range of putative effectors and factors for local host and environmental adapation.</title>
        <authorList>
            <person name="Onufrak A."/>
            <person name="Murdoch R.W."/>
            <person name="Gazis R."/>
            <person name="Huff M."/>
            <person name="Staton M."/>
            <person name="Klingeman W."/>
            <person name="Hadziabdic D."/>
        </authorList>
    </citation>
    <scope>NUCLEOTIDE SEQUENCE</scope>
    <source>
        <strain evidence="6">1262</strain>
    </source>
</reference>
<evidence type="ECO:0000256" key="3">
    <source>
        <dbReference type="ARBA" id="ARBA00007658"/>
    </source>
</evidence>
<dbReference type="GO" id="GO:0016020">
    <property type="term" value="C:membrane"/>
    <property type="evidence" value="ECO:0007669"/>
    <property type="project" value="InterPro"/>
</dbReference>
<comment type="similarity">
    <text evidence="3">Belongs to the glycosyl hydrolase 47 family.</text>
</comment>
<evidence type="ECO:0000313" key="6">
    <source>
        <dbReference type="EMBL" id="KAF4119921.1"/>
    </source>
</evidence>
<sequence length="171" mass="19294">MGSLCMELMRLSQLTGDSRWFDTSERITNLLAVQQDLTELSGLWLLVVNPGDDVYNKVSTSTLGAMADSLWRDDDDDFDAIIRNKRFNDHRYNLRPKAIESVSVLYRAILGWDLADLARAMLESIDKVTNTGLASLAIRDVALAEDAPAARLDSMKSFWMDETLKYFYSTG</sequence>
<dbReference type="InterPro" id="IPR050749">
    <property type="entry name" value="Glycosyl_Hydrolase_47"/>
</dbReference>
<keyword evidence="5" id="KW-1015">Disulfide bond</keyword>
<keyword evidence="7" id="KW-1185">Reference proteome</keyword>
<dbReference type="EMBL" id="JAANYQ010000020">
    <property type="protein sequence ID" value="KAF4119921.1"/>
    <property type="molecule type" value="Genomic_DNA"/>
</dbReference>
<dbReference type="InterPro" id="IPR012341">
    <property type="entry name" value="6hp_glycosidase-like_sf"/>
</dbReference>
<dbReference type="PANTHER" id="PTHR11742">
    <property type="entry name" value="MANNOSYL-OLIGOSACCHARIDE ALPHA-1,2-MANNOSIDASE-RELATED"/>
    <property type="match status" value="1"/>
</dbReference>
<comment type="pathway">
    <text evidence="2">Protein modification; protein glycosylation.</text>
</comment>
<dbReference type="InterPro" id="IPR036026">
    <property type="entry name" value="Seven-hairpin_glycosidases"/>
</dbReference>